<evidence type="ECO:0000259" key="9">
    <source>
        <dbReference type="PROSITE" id="PS50888"/>
    </source>
</evidence>
<evidence type="ECO:0000256" key="6">
    <source>
        <dbReference type="ARBA" id="ARBA00023163"/>
    </source>
</evidence>
<evidence type="ECO:0000256" key="3">
    <source>
        <dbReference type="ARBA" id="ARBA00022622"/>
    </source>
</evidence>
<sequence length="490" mass="53794">MAELAVLSPIISILLLFVFSGEISMVVNAQNAWCVANPAAQEEALHSAVDYACSYVDCTPTVKGGCCFYPDTSVHHASYAMNAYYQKMGRKQWNCHFTNTGLISLTDPSYYASCTFVSGGSGPPLPQKKDTWCVAKPGIPDPALQEIIDFACGVLKDCSKIQEHGSCFLPNTLISHASFAMNLYYKADGQYNCDFNGAGQVVVTNPRLVGRVRMNIGVNVKKYRAIKEVGKILMSVGVIAYSHQMQVCQSDQQFDPNKAAPPFSNQVGNNYMHIPVASGCGAVLPNDANHFRPFHGVEFQTSSICPKNFIIFDQTDHRSQIMFNPEISHKITGPAFNLCAAYIQDNLGLNKGNIDNREASSTLKEDSDDIDALLSLEEEELEDYDEEEVSTARTRGNYGSSFSDSCSSYGLKTKKERLCSSLEKSTAIGSSSSCNSERKRQKMKKMVRALRGIVPGANEMNTVAVLDEAVQYLKSLKVELQKLGVENLND</sequence>
<accession>A0A498IT81</accession>
<feature type="chain" id="PRO_5019788743" description="BHLH domain-containing protein" evidence="8">
    <location>
        <begin position="30"/>
        <end position="490"/>
    </location>
</feature>
<dbReference type="GO" id="GO:0005634">
    <property type="term" value="C:nucleus"/>
    <property type="evidence" value="ECO:0007669"/>
    <property type="project" value="UniProtKB-SubCell"/>
</dbReference>
<dbReference type="Pfam" id="PF23173">
    <property type="entry name" value="bHLH_SAC51"/>
    <property type="match status" value="1"/>
</dbReference>
<evidence type="ECO:0000256" key="7">
    <source>
        <dbReference type="ARBA" id="ARBA00023242"/>
    </source>
</evidence>
<evidence type="ECO:0000313" key="10">
    <source>
        <dbReference type="EMBL" id="RXH86400.1"/>
    </source>
</evidence>
<dbReference type="GO" id="GO:0098552">
    <property type="term" value="C:side of membrane"/>
    <property type="evidence" value="ECO:0007669"/>
    <property type="project" value="UniProtKB-KW"/>
</dbReference>
<evidence type="ECO:0000256" key="2">
    <source>
        <dbReference type="ARBA" id="ARBA00004609"/>
    </source>
</evidence>
<keyword evidence="5" id="KW-0805">Transcription regulation</keyword>
<evidence type="ECO:0000256" key="8">
    <source>
        <dbReference type="SAM" id="SignalP"/>
    </source>
</evidence>
<dbReference type="Gene3D" id="1.20.58.1040">
    <property type="match status" value="2"/>
</dbReference>
<proteinExistence type="predicted"/>
<dbReference type="SUPFAM" id="SSF47459">
    <property type="entry name" value="HLH, helix-loop-helix DNA-binding domain"/>
    <property type="match status" value="1"/>
</dbReference>
<dbReference type="InterPro" id="IPR012946">
    <property type="entry name" value="X8"/>
</dbReference>
<comment type="subcellular location">
    <subcellularLocation>
        <location evidence="2">Cell membrane</location>
        <topology evidence="2">Lipid-anchor</topology>
        <topology evidence="2">GPI-anchor</topology>
    </subcellularLocation>
    <subcellularLocation>
        <location evidence="1">Nucleus</location>
    </subcellularLocation>
</comment>
<dbReference type="PROSITE" id="PS50888">
    <property type="entry name" value="BHLH"/>
    <property type="match status" value="1"/>
</dbReference>
<dbReference type="AlphaFoldDB" id="A0A498IT81"/>
<reference evidence="10 11" key="1">
    <citation type="submission" date="2018-10" db="EMBL/GenBank/DDBJ databases">
        <title>A high-quality apple genome assembly.</title>
        <authorList>
            <person name="Hu J."/>
        </authorList>
    </citation>
    <scope>NUCLEOTIDE SEQUENCE [LARGE SCALE GENOMIC DNA]</scope>
    <source>
        <strain evidence="11">cv. HFTH1</strain>
        <tissue evidence="10">Young leaf</tissue>
    </source>
</reference>
<keyword evidence="3" id="KW-0325">Glycoprotein</keyword>
<dbReference type="EMBL" id="RDQH01000336">
    <property type="protein sequence ID" value="RXH86400.1"/>
    <property type="molecule type" value="Genomic_DNA"/>
</dbReference>
<keyword evidence="3" id="KW-0449">Lipoprotein</keyword>
<dbReference type="Gene3D" id="4.10.280.10">
    <property type="entry name" value="Helix-loop-helix DNA-binding domain"/>
    <property type="match status" value="1"/>
</dbReference>
<evidence type="ECO:0000256" key="4">
    <source>
        <dbReference type="ARBA" id="ARBA00022729"/>
    </source>
</evidence>
<keyword evidence="4 8" id="KW-0732">Signal</keyword>
<dbReference type="CDD" id="cd18917">
    <property type="entry name" value="bHLH_AtSAC51_like"/>
    <property type="match status" value="1"/>
</dbReference>
<gene>
    <name evidence="10" type="ORF">DVH24_017453</name>
</gene>
<evidence type="ECO:0000256" key="5">
    <source>
        <dbReference type="ARBA" id="ARBA00023015"/>
    </source>
</evidence>
<keyword evidence="6" id="KW-0804">Transcription</keyword>
<evidence type="ECO:0000313" key="11">
    <source>
        <dbReference type="Proteomes" id="UP000290289"/>
    </source>
</evidence>
<dbReference type="PANTHER" id="PTHR31044">
    <property type="entry name" value="BETA-1,3 GLUCANASE"/>
    <property type="match status" value="1"/>
</dbReference>
<keyword evidence="3" id="KW-0336">GPI-anchor</keyword>
<evidence type="ECO:0000256" key="1">
    <source>
        <dbReference type="ARBA" id="ARBA00004123"/>
    </source>
</evidence>
<dbReference type="InterPro" id="IPR011598">
    <property type="entry name" value="bHLH_dom"/>
</dbReference>
<keyword evidence="7" id="KW-0539">Nucleus</keyword>
<dbReference type="PANTHER" id="PTHR31044:SF130">
    <property type="entry name" value="CARBOHYDRATE-BINDING X8 DOMAIN SUPERFAMILY PROTEIN"/>
    <property type="match status" value="1"/>
</dbReference>
<dbReference type="Pfam" id="PF07983">
    <property type="entry name" value="X8"/>
    <property type="match status" value="2"/>
</dbReference>
<protein>
    <recommendedName>
        <fullName evidence="9">BHLH domain-containing protein</fullName>
    </recommendedName>
</protein>
<keyword evidence="11" id="KW-1185">Reference proteome</keyword>
<name>A0A498IT81_MALDO</name>
<comment type="caution">
    <text evidence="10">The sequence shown here is derived from an EMBL/GenBank/DDBJ whole genome shotgun (WGS) entry which is preliminary data.</text>
</comment>
<keyword evidence="3" id="KW-0472">Membrane</keyword>
<dbReference type="GO" id="GO:0046983">
    <property type="term" value="F:protein dimerization activity"/>
    <property type="evidence" value="ECO:0007669"/>
    <property type="project" value="InterPro"/>
</dbReference>
<dbReference type="SMART" id="SM00353">
    <property type="entry name" value="HLH"/>
    <property type="match status" value="1"/>
</dbReference>
<organism evidence="10 11">
    <name type="scientific">Malus domestica</name>
    <name type="common">Apple</name>
    <name type="synonym">Pyrus malus</name>
    <dbReference type="NCBI Taxonomy" id="3750"/>
    <lineage>
        <taxon>Eukaryota</taxon>
        <taxon>Viridiplantae</taxon>
        <taxon>Streptophyta</taxon>
        <taxon>Embryophyta</taxon>
        <taxon>Tracheophyta</taxon>
        <taxon>Spermatophyta</taxon>
        <taxon>Magnoliopsida</taxon>
        <taxon>eudicotyledons</taxon>
        <taxon>Gunneridae</taxon>
        <taxon>Pentapetalae</taxon>
        <taxon>rosids</taxon>
        <taxon>fabids</taxon>
        <taxon>Rosales</taxon>
        <taxon>Rosaceae</taxon>
        <taxon>Amygdaloideae</taxon>
        <taxon>Maleae</taxon>
        <taxon>Malus</taxon>
    </lineage>
</organism>
<dbReference type="SMART" id="SM00768">
    <property type="entry name" value="X8"/>
    <property type="match status" value="2"/>
</dbReference>
<dbReference type="GO" id="GO:0009506">
    <property type="term" value="C:plasmodesma"/>
    <property type="evidence" value="ECO:0007669"/>
    <property type="project" value="UniProtKB-ARBA"/>
</dbReference>
<dbReference type="GO" id="GO:0005886">
    <property type="term" value="C:plasma membrane"/>
    <property type="evidence" value="ECO:0007669"/>
    <property type="project" value="UniProtKB-SubCell"/>
</dbReference>
<dbReference type="InterPro" id="IPR044788">
    <property type="entry name" value="X8_dom_prot"/>
</dbReference>
<dbReference type="Proteomes" id="UP000290289">
    <property type="component" value="Chromosome 10"/>
</dbReference>
<feature type="signal peptide" evidence="8">
    <location>
        <begin position="1"/>
        <end position="29"/>
    </location>
</feature>
<feature type="domain" description="BHLH" evidence="9">
    <location>
        <begin position="427"/>
        <end position="476"/>
    </location>
</feature>
<dbReference type="InterPro" id="IPR036638">
    <property type="entry name" value="HLH_DNA-bd_sf"/>
</dbReference>